<feature type="region of interest" description="Disordered" evidence="1">
    <location>
        <begin position="1"/>
        <end position="66"/>
    </location>
</feature>
<organism evidence="2 3">
    <name type="scientific">Kineococcus radiotolerans</name>
    <dbReference type="NCBI Taxonomy" id="131568"/>
    <lineage>
        <taxon>Bacteria</taxon>
        <taxon>Bacillati</taxon>
        <taxon>Actinomycetota</taxon>
        <taxon>Actinomycetes</taxon>
        <taxon>Kineosporiales</taxon>
        <taxon>Kineosporiaceae</taxon>
        <taxon>Kineococcus</taxon>
    </lineage>
</organism>
<dbReference type="EMBL" id="JACHVY010000004">
    <property type="protein sequence ID" value="MBB2903035.1"/>
    <property type="molecule type" value="Genomic_DNA"/>
</dbReference>
<protein>
    <submittedName>
        <fullName evidence="2">Uncharacterized protein</fullName>
    </submittedName>
</protein>
<feature type="compositionally biased region" description="Basic and acidic residues" evidence="1">
    <location>
        <begin position="55"/>
        <end position="66"/>
    </location>
</feature>
<reference evidence="2 3" key="2">
    <citation type="submission" date="2020-08" db="EMBL/GenBank/DDBJ databases">
        <authorList>
            <person name="Partida-Martinez L."/>
            <person name="Huntemann M."/>
            <person name="Clum A."/>
            <person name="Wang J."/>
            <person name="Palaniappan K."/>
            <person name="Ritter S."/>
            <person name="Chen I.-M."/>
            <person name="Stamatis D."/>
            <person name="Reddy T."/>
            <person name="O'Malley R."/>
            <person name="Daum C."/>
            <person name="Shapiro N."/>
            <person name="Ivanova N."/>
            <person name="Kyrpides N."/>
            <person name="Woyke T."/>
        </authorList>
    </citation>
    <scope>NUCLEOTIDE SEQUENCE [LARGE SCALE GENOMIC DNA]</scope>
    <source>
        <strain evidence="2 3">AS2.23</strain>
    </source>
</reference>
<name>A0A7W4TQ39_KINRA</name>
<comment type="caution">
    <text evidence="2">The sequence shown here is derived from an EMBL/GenBank/DDBJ whole genome shotgun (WGS) entry which is preliminary data.</text>
</comment>
<evidence type="ECO:0000313" key="2">
    <source>
        <dbReference type="EMBL" id="MBB2903035.1"/>
    </source>
</evidence>
<reference evidence="2 3" key="1">
    <citation type="submission" date="2020-08" db="EMBL/GenBank/DDBJ databases">
        <title>The Agave Microbiome: Exploring the role of microbial communities in plant adaptations to desert environments.</title>
        <authorList>
            <person name="Partida-Martinez L.P."/>
        </authorList>
    </citation>
    <scope>NUCLEOTIDE SEQUENCE [LARGE SCALE GENOMIC DNA]</scope>
    <source>
        <strain evidence="2 3">AS2.23</strain>
    </source>
</reference>
<proteinExistence type="predicted"/>
<accession>A0A7W4TQ39</accession>
<sequence length="66" mass="7039">MSTMSEHDPGAPPNAAATPDPRARYRTLPAPIRIADTSESRAPFPPSPDPAEGTDPNRDAAVRYPL</sequence>
<dbReference type="AlphaFoldDB" id="A0A7W4TQ39"/>
<dbReference type="RefSeq" id="WP_221184076.1">
    <property type="nucleotide sequence ID" value="NZ_JACHVY010000004.1"/>
</dbReference>
<dbReference type="Proteomes" id="UP000533269">
    <property type="component" value="Unassembled WGS sequence"/>
</dbReference>
<evidence type="ECO:0000313" key="3">
    <source>
        <dbReference type="Proteomes" id="UP000533269"/>
    </source>
</evidence>
<gene>
    <name evidence="2" type="ORF">FHR75_003871</name>
</gene>
<evidence type="ECO:0000256" key="1">
    <source>
        <dbReference type="SAM" id="MobiDB-lite"/>
    </source>
</evidence>